<dbReference type="PANTHER" id="PTHR37534">
    <property type="entry name" value="TRANSCRIPTIONAL ACTIVATOR PROTEIN UGA3"/>
    <property type="match status" value="1"/>
</dbReference>
<comment type="subcellular location">
    <subcellularLocation>
        <location evidence="1">Nucleus</location>
    </subcellularLocation>
</comment>
<evidence type="ECO:0000256" key="3">
    <source>
        <dbReference type="SAM" id="MobiDB-lite"/>
    </source>
</evidence>
<dbReference type="InterPro" id="IPR001138">
    <property type="entry name" value="Zn2Cys6_DnaBD"/>
</dbReference>
<feature type="domain" description="Zn(2)-C6 fungal-type" evidence="4">
    <location>
        <begin position="7"/>
        <end position="36"/>
    </location>
</feature>
<dbReference type="GO" id="GO:0000981">
    <property type="term" value="F:DNA-binding transcription factor activity, RNA polymerase II-specific"/>
    <property type="evidence" value="ECO:0007669"/>
    <property type="project" value="InterPro"/>
</dbReference>
<dbReference type="SMART" id="SM00066">
    <property type="entry name" value="GAL4"/>
    <property type="match status" value="2"/>
</dbReference>
<evidence type="ECO:0000313" key="6">
    <source>
        <dbReference type="Proteomes" id="UP000813444"/>
    </source>
</evidence>
<evidence type="ECO:0000256" key="1">
    <source>
        <dbReference type="ARBA" id="ARBA00004123"/>
    </source>
</evidence>
<dbReference type="Gene3D" id="4.10.240.10">
    <property type="entry name" value="Zn(2)-C6 fungal-type DNA-binding domain"/>
    <property type="match status" value="2"/>
</dbReference>
<dbReference type="InterPro" id="IPR036864">
    <property type="entry name" value="Zn2-C6_fun-type_DNA-bd_sf"/>
</dbReference>
<accession>A0A8K0WVL7</accession>
<organism evidence="5 6">
    <name type="scientific">Stachybotrys elegans</name>
    <dbReference type="NCBI Taxonomy" id="80388"/>
    <lineage>
        <taxon>Eukaryota</taxon>
        <taxon>Fungi</taxon>
        <taxon>Dikarya</taxon>
        <taxon>Ascomycota</taxon>
        <taxon>Pezizomycotina</taxon>
        <taxon>Sordariomycetes</taxon>
        <taxon>Hypocreomycetidae</taxon>
        <taxon>Hypocreales</taxon>
        <taxon>Stachybotryaceae</taxon>
        <taxon>Stachybotrys</taxon>
    </lineage>
</organism>
<dbReference type="GO" id="GO:0008270">
    <property type="term" value="F:zinc ion binding"/>
    <property type="evidence" value="ECO:0007669"/>
    <property type="project" value="InterPro"/>
</dbReference>
<feature type="region of interest" description="Disordered" evidence="3">
    <location>
        <begin position="109"/>
        <end position="133"/>
    </location>
</feature>
<dbReference type="AlphaFoldDB" id="A0A8K0WVL7"/>
<dbReference type="PANTHER" id="PTHR37534:SF46">
    <property type="entry name" value="ZN(II)2CYS6 TRANSCRIPTION FACTOR (EUROFUNG)"/>
    <property type="match status" value="1"/>
</dbReference>
<dbReference type="PROSITE" id="PS50048">
    <property type="entry name" value="ZN2_CY6_FUNGAL_2"/>
    <property type="match status" value="2"/>
</dbReference>
<dbReference type="InterPro" id="IPR021858">
    <property type="entry name" value="Fun_TF"/>
</dbReference>
<dbReference type="SUPFAM" id="SSF57701">
    <property type="entry name" value="Zn2/Cys6 DNA-binding domain"/>
    <property type="match status" value="2"/>
</dbReference>
<gene>
    <name evidence="5" type="ORF">B0I35DRAFT_420761</name>
</gene>
<evidence type="ECO:0000313" key="5">
    <source>
        <dbReference type="EMBL" id="KAH7325562.1"/>
    </source>
</evidence>
<evidence type="ECO:0000259" key="4">
    <source>
        <dbReference type="PROSITE" id="PS50048"/>
    </source>
</evidence>
<evidence type="ECO:0000256" key="2">
    <source>
        <dbReference type="ARBA" id="ARBA00023242"/>
    </source>
</evidence>
<comment type="caution">
    <text evidence="5">The sequence shown here is derived from an EMBL/GenBank/DDBJ whole genome shotgun (WGS) entry which is preliminary data.</text>
</comment>
<dbReference type="EMBL" id="JAGPNK010000002">
    <property type="protein sequence ID" value="KAH7325562.1"/>
    <property type="molecule type" value="Genomic_DNA"/>
</dbReference>
<name>A0A8K0WVL7_9HYPO</name>
<reference evidence="5" key="1">
    <citation type="journal article" date="2021" name="Nat. Commun.">
        <title>Genetic determinants of endophytism in the Arabidopsis root mycobiome.</title>
        <authorList>
            <person name="Mesny F."/>
            <person name="Miyauchi S."/>
            <person name="Thiergart T."/>
            <person name="Pickel B."/>
            <person name="Atanasova L."/>
            <person name="Karlsson M."/>
            <person name="Huettel B."/>
            <person name="Barry K.W."/>
            <person name="Haridas S."/>
            <person name="Chen C."/>
            <person name="Bauer D."/>
            <person name="Andreopoulos W."/>
            <person name="Pangilinan J."/>
            <person name="LaButti K."/>
            <person name="Riley R."/>
            <person name="Lipzen A."/>
            <person name="Clum A."/>
            <person name="Drula E."/>
            <person name="Henrissat B."/>
            <person name="Kohler A."/>
            <person name="Grigoriev I.V."/>
            <person name="Martin F.M."/>
            <person name="Hacquard S."/>
        </authorList>
    </citation>
    <scope>NUCLEOTIDE SEQUENCE</scope>
    <source>
        <strain evidence="5">MPI-CAGE-CH-0235</strain>
    </source>
</reference>
<feature type="domain" description="Zn(2)-C6 fungal-type" evidence="4">
    <location>
        <begin position="70"/>
        <end position="98"/>
    </location>
</feature>
<dbReference type="CDD" id="cd00067">
    <property type="entry name" value="GAL4"/>
    <property type="match status" value="2"/>
</dbReference>
<dbReference type="Pfam" id="PF11951">
    <property type="entry name" value="Fungal_trans_2"/>
    <property type="match status" value="1"/>
</dbReference>
<keyword evidence="6" id="KW-1185">Reference proteome</keyword>
<dbReference type="Pfam" id="PF00172">
    <property type="entry name" value="Zn_clus"/>
    <property type="match status" value="2"/>
</dbReference>
<sequence>MGRKPTACQKCAAIKAKCSGQAPCARCQRLGLPCSLARGVTDSNSTIPGPLSPAAQMVAARARHMKSSNGCANCRRRRKKCDERRPICGDCARLNLHCLPRSDQSLFEPLATSPTSTAEASGGAEISDESDDDTDVAPILNWSDIILGEIEMENCPQSLAHSSALKVLPDKRASDEAPPPEGITLPPIALSKYAGINPAAQDSWTAGERHLLNHFIQSVARSMSMVEDRYNPFIRLIAPKIFESKAIRNAVAALSATHLSKVYPDFVRNQLMHRDMALENLKAILEIPEEAAAALGATLILCLCEIYEGHSRKWLLYLHGARALLAQFRRQRLEPFVEFLVDLYNYICCIAPVTTKDVPRPFGKRFGLYQPGENGVHALFGKEPALYSSIARVNRIISQQLAEHNSGSNPTLEAAERELQRWSHLQDANSEHEAAAYAILSATVLRLREVSDPDLDIESSRIQVPVNNITSALSLIRPGSPAESHLLFPIFMAGVNSITKASRLVIEYRITVAERTIGAGTVSAVHRLLDQLWRRVNNGGKVLGWREIKDDEMPGCVLF</sequence>
<keyword evidence="2" id="KW-0539">Nucleus</keyword>
<protein>
    <submittedName>
        <fullName evidence="5">Fungal-specific transcription factor domain-containing protein</fullName>
    </submittedName>
</protein>
<dbReference type="PROSITE" id="PS00463">
    <property type="entry name" value="ZN2_CY6_FUNGAL_1"/>
    <property type="match status" value="1"/>
</dbReference>
<proteinExistence type="predicted"/>
<dbReference type="Proteomes" id="UP000813444">
    <property type="component" value="Unassembled WGS sequence"/>
</dbReference>
<dbReference type="GO" id="GO:0005634">
    <property type="term" value="C:nucleus"/>
    <property type="evidence" value="ECO:0007669"/>
    <property type="project" value="UniProtKB-SubCell"/>
</dbReference>
<dbReference type="OrthoDB" id="25818at2759"/>